<comment type="similarity">
    <text evidence="1 7">Belongs to the Lgt family.</text>
</comment>
<feature type="binding site" evidence="7">
    <location>
        <position position="155"/>
    </location>
    <ligand>
        <name>a 1,2-diacyl-sn-glycero-3-phospho-(1'-sn-glycerol)</name>
        <dbReference type="ChEBI" id="CHEBI:64716"/>
    </ligand>
</feature>
<evidence type="ECO:0000256" key="3">
    <source>
        <dbReference type="ARBA" id="ARBA00022679"/>
    </source>
</evidence>
<dbReference type="HAMAP" id="MF_01147">
    <property type="entry name" value="Lgt"/>
    <property type="match status" value="1"/>
</dbReference>
<dbReference type="RefSeq" id="WP_112098944.1">
    <property type="nucleotide sequence ID" value="NZ_QMBP01000008.1"/>
</dbReference>
<comment type="caution">
    <text evidence="8">The sequence shown here is derived from an EMBL/GenBank/DDBJ whole genome shotgun (WGS) entry which is preliminary data.</text>
</comment>
<dbReference type="GO" id="GO:0042158">
    <property type="term" value="P:lipoprotein biosynthetic process"/>
    <property type="evidence" value="ECO:0007669"/>
    <property type="project" value="UniProtKB-UniRule"/>
</dbReference>
<keyword evidence="9" id="KW-1185">Reference proteome</keyword>
<dbReference type="InterPro" id="IPR001640">
    <property type="entry name" value="Lgt"/>
</dbReference>
<evidence type="ECO:0000313" key="8">
    <source>
        <dbReference type="EMBL" id="RAZ89593.1"/>
    </source>
</evidence>
<keyword evidence="5 7" id="KW-1133">Transmembrane helix</keyword>
<accession>A0A330HN80</accession>
<feature type="transmembrane region" description="Helical" evidence="7">
    <location>
        <begin position="72"/>
        <end position="92"/>
    </location>
</feature>
<comment type="catalytic activity">
    <reaction evidence="7">
        <text>L-cysteinyl-[prolipoprotein] + a 1,2-diacyl-sn-glycero-3-phospho-(1'-sn-glycerol) = an S-1,2-diacyl-sn-glyceryl-L-cysteinyl-[prolipoprotein] + sn-glycerol 1-phosphate + H(+)</text>
        <dbReference type="Rhea" id="RHEA:56712"/>
        <dbReference type="Rhea" id="RHEA-COMP:14679"/>
        <dbReference type="Rhea" id="RHEA-COMP:14680"/>
        <dbReference type="ChEBI" id="CHEBI:15378"/>
        <dbReference type="ChEBI" id="CHEBI:29950"/>
        <dbReference type="ChEBI" id="CHEBI:57685"/>
        <dbReference type="ChEBI" id="CHEBI:64716"/>
        <dbReference type="ChEBI" id="CHEBI:140658"/>
        <dbReference type="EC" id="2.5.1.145"/>
    </reaction>
</comment>
<reference evidence="8 9" key="2">
    <citation type="submission" date="2018-07" db="EMBL/GenBank/DDBJ databases">
        <title>Diversity of Mesorhizobium strains in Brazil.</title>
        <authorList>
            <person name="Helene L.C.F."/>
            <person name="Dall'Agnol R."/>
            <person name="Delamuta J.R.M."/>
            <person name="Hungria M."/>
        </authorList>
    </citation>
    <scope>NUCLEOTIDE SEQUENCE [LARGE SCALE GENOMIC DNA]</scope>
    <source>
        <strain evidence="8 9">AC99b</strain>
    </source>
</reference>
<comment type="pathway">
    <text evidence="7">Protein modification; lipoprotein biosynthesis (diacylglyceryl transfer).</text>
</comment>
<dbReference type="NCBIfam" id="TIGR00544">
    <property type="entry name" value="lgt"/>
    <property type="match status" value="1"/>
</dbReference>
<evidence type="ECO:0000256" key="7">
    <source>
        <dbReference type="HAMAP-Rule" id="MF_01147"/>
    </source>
</evidence>
<organism evidence="8 9">
    <name type="scientific">Mesorhizobium hawassense</name>
    <dbReference type="NCBI Taxonomy" id="1209954"/>
    <lineage>
        <taxon>Bacteria</taxon>
        <taxon>Pseudomonadati</taxon>
        <taxon>Pseudomonadota</taxon>
        <taxon>Alphaproteobacteria</taxon>
        <taxon>Hyphomicrobiales</taxon>
        <taxon>Phyllobacteriaceae</taxon>
        <taxon>Mesorhizobium</taxon>
    </lineage>
</organism>
<feature type="transmembrane region" description="Helical" evidence="7">
    <location>
        <begin position="29"/>
        <end position="47"/>
    </location>
</feature>
<gene>
    <name evidence="7" type="primary">lgt</name>
    <name evidence="8" type="ORF">DPM33_18745</name>
</gene>
<dbReference type="PANTHER" id="PTHR30589">
    <property type="entry name" value="PROLIPOPROTEIN DIACYLGLYCERYL TRANSFERASE"/>
    <property type="match status" value="1"/>
</dbReference>
<keyword evidence="8" id="KW-0449">Lipoprotein</keyword>
<evidence type="ECO:0000256" key="2">
    <source>
        <dbReference type="ARBA" id="ARBA00022475"/>
    </source>
</evidence>
<comment type="function">
    <text evidence="7">Catalyzes the transfer of the diacylglyceryl group from phosphatidylglycerol to the sulfhydryl group of the N-terminal cysteine of a prolipoprotein, the first step in the formation of mature lipoproteins.</text>
</comment>
<feature type="transmembrane region" description="Helical" evidence="7">
    <location>
        <begin position="230"/>
        <end position="249"/>
    </location>
</feature>
<protein>
    <recommendedName>
        <fullName evidence="7">Phosphatidylglycerol--prolipoprotein diacylglyceryl transferase</fullName>
        <ecNumber evidence="7">2.5.1.145</ecNumber>
    </recommendedName>
</protein>
<proteinExistence type="inferred from homology"/>
<dbReference type="EC" id="2.5.1.145" evidence="7"/>
<evidence type="ECO:0000256" key="6">
    <source>
        <dbReference type="ARBA" id="ARBA00023136"/>
    </source>
</evidence>
<keyword evidence="6 7" id="KW-0472">Membrane</keyword>
<evidence type="ECO:0000256" key="5">
    <source>
        <dbReference type="ARBA" id="ARBA00022989"/>
    </source>
</evidence>
<feature type="transmembrane region" description="Helical" evidence="7">
    <location>
        <begin position="261"/>
        <end position="284"/>
    </location>
</feature>
<dbReference type="UniPathway" id="UPA00664"/>
<comment type="subcellular location">
    <subcellularLocation>
        <location evidence="7">Cell membrane</location>
        <topology evidence="7">Multi-pass membrane protein</topology>
    </subcellularLocation>
</comment>
<evidence type="ECO:0000313" key="9">
    <source>
        <dbReference type="Proteomes" id="UP000251558"/>
    </source>
</evidence>
<evidence type="ECO:0000256" key="1">
    <source>
        <dbReference type="ARBA" id="ARBA00007150"/>
    </source>
</evidence>
<keyword evidence="3 7" id="KW-0808">Transferase</keyword>
<dbReference type="GO" id="GO:0008961">
    <property type="term" value="F:phosphatidylglycerol-prolipoprotein diacylglyceryl transferase activity"/>
    <property type="evidence" value="ECO:0007669"/>
    <property type="project" value="UniProtKB-UniRule"/>
</dbReference>
<keyword evidence="2 7" id="KW-1003">Cell membrane</keyword>
<dbReference type="PANTHER" id="PTHR30589:SF0">
    <property type="entry name" value="PHOSPHATIDYLGLYCEROL--PROLIPOPROTEIN DIACYLGLYCERYL TRANSFERASE"/>
    <property type="match status" value="1"/>
</dbReference>
<keyword evidence="4 7" id="KW-0812">Transmembrane</keyword>
<feature type="transmembrane region" description="Helical" evidence="7">
    <location>
        <begin position="112"/>
        <end position="130"/>
    </location>
</feature>
<dbReference type="EMBL" id="QMBP01000008">
    <property type="protein sequence ID" value="RAZ89593.1"/>
    <property type="molecule type" value="Genomic_DNA"/>
</dbReference>
<dbReference type="Pfam" id="PF01790">
    <property type="entry name" value="LGT"/>
    <property type="match status" value="1"/>
</dbReference>
<name>A0A330HN80_9HYPH</name>
<reference evidence="9" key="1">
    <citation type="submission" date="2018-06" db="EMBL/GenBank/DDBJ databases">
        <authorList>
            <person name="Helene L.C."/>
            <person name="Dall'Agnol R."/>
            <person name="Delamuta J.R."/>
            <person name="Hungria M."/>
        </authorList>
    </citation>
    <scope>NUCLEOTIDE SEQUENCE [LARGE SCALE GENOMIC DNA]</scope>
    <source>
        <strain evidence="9">AC99b</strain>
    </source>
</reference>
<evidence type="ECO:0000256" key="4">
    <source>
        <dbReference type="ARBA" id="ARBA00022692"/>
    </source>
</evidence>
<dbReference type="GO" id="GO:0005886">
    <property type="term" value="C:plasma membrane"/>
    <property type="evidence" value="ECO:0007669"/>
    <property type="project" value="UniProtKB-SubCell"/>
</dbReference>
<dbReference type="Proteomes" id="UP000251558">
    <property type="component" value="Unassembled WGS sequence"/>
</dbReference>
<sequence>MSEYFLLPLASLPFPNVDPVIVNIGPLAVHWYGVGYIVGILFAWWYAKRLVATPRLWPDGNLPMKPEDLDDFIVWAAIGVVLGGRTGYVLFYDLPRYIAHPLDIFAVWQGGMSFHGGLLGVILAMTLFSLKRGIHTWTLFDVVSAGVPVGLGLVRICNFINAELWGRPTDMPWGVVFCNDRLQRALGQCPAGLDPRHPSQLYEALLEGLVLFLVLRFLTHSRLKLKAPRFVGGAFICGYGLSRIFVEFFREPDQQLGYLLYTNWLTMGMILSTPMVLAGVWAMATAKPVTQPQAA</sequence>
<dbReference type="OrthoDB" id="871140at2"/>
<dbReference type="AlphaFoldDB" id="A0A330HN80"/>